<protein>
    <submittedName>
        <fullName evidence="1">Uncharacterized protein</fullName>
    </submittedName>
</protein>
<evidence type="ECO:0000313" key="1">
    <source>
        <dbReference type="EMBL" id="TLF74079.1"/>
    </source>
</evidence>
<dbReference type="EMBL" id="VBUT01000011">
    <property type="protein sequence ID" value="TLF74079.1"/>
    <property type="molecule type" value="Genomic_DNA"/>
</dbReference>
<comment type="caution">
    <text evidence="1">The sequence shown here is derived from an EMBL/GenBank/DDBJ whole genome shotgun (WGS) entry which is preliminary data.</text>
</comment>
<name>A0A5R8NEI5_9NOCA</name>
<reference evidence="1 2" key="1">
    <citation type="submission" date="2019-05" db="EMBL/GenBank/DDBJ databases">
        <title>Genomes sequences of two Nocardia cyriacigeorgica environmental isolates, type strains Nocardia asteroides ATCC 19247 and Nocardia cyriacigeorgica DSM 44484.</title>
        <authorList>
            <person name="Vautrin F."/>
            <person name="Bergeron E."/>
            <person name="Dubost A."/>
            <person name="Abrouk D."/>
            <person name="Rodriguez Nava V."/>
            <person name="Pujic P."/>
        </authorList>
    </citation>
    <scope>NUCLEOTIDE SEQUENCE [LARGE SCALE GENOMIC DNA]</scope>
    <source>
        <strain evidence="1 2">EML 446</strain>
    </source>
</reference>
<sequence length="187" mass="20861">MASDRVNSCLYPRRDPTTACGYAHTERCDDTTEEITMTTPEPADPIPADDAPHAYVAVKRTFSPNADRPEWAYPAYSVPEWNREQLDWFRRKGFALIPIGPDGDTGTRAITMPRRVETAEELDALPYGSVVMPRHCDPFKRKTLPEGLRWTGESFPDGLTSAQLISHYTGIGCPITVVHVPTEEAGR</sequence>
<dbReference type="Proteomes" id="UP000306378">
    <property type="component" value="Unassembled WGS sequence"/>
</dbReference>
<proteinExistence type="predicted"/>
<evidence type="ECO:0000313" key="2">
    <source>
        <dbReference type="Proteomes" id="UP000306378"/>
    </source>
</evidence>
<dbReference type="RefSeq" id="WP_138451778.1">
    <property type="nucleotide sequence ID" value="NZ_VBUT01000011.1"/>
</dbReference>
<dbReference type="AlphaFoldDB" id="A0A5R8NEI5"/>
<organism evidence="1 2">
    <name type="scientific">Nocardia cyriacigeorgica</name>
    <dbReference type="NCBI Taxonomy" id="135487"/>
    <lineage>
        <taxon>Bacteria</taxon>
        <taxon>Bacillati</taxon>
        <taxon>Actinomycetota</taxon>
        <taxon>Actinomycetes</taxon>
        <taxon>Mycobacteriales</taxon>
        <taxon>Nocardiaceae</taxon>
        <taxon>Nocardia</taxon>
    </lineage>
</organism>
<gene>
    <name evidence="1" type="ORF">FEK34_25505</name>
</gene>
<accession>A0A5R8NEI5</accession>